<name>A0A0V1DXF8_TRIPS</name>
<proteinExistence type="predicted"/>
<feature type="compositionally biased region" description="Polar residues" evidence="1">
    <location>
        <begin position="1"/>
        <end position="12"/>
    </location>
</feature>
<feature type="region of interest" description="Disordered" evidence="1">
    <location>
        <begin position="1"/>
        <end position="42"/>
    </location>
</feature>
<evidence type="ECO:0000313" key="5">
    <source>
        <dbReference type="Proteomes" id="UP000054805"/>
    </source>
</evidence>
<dbReference type="Proteomes" id="UP000054632">
    <property type="component" value="Unassembled WGS sequence"/>
</dbReference>
<dbReference type="EMBL" id="JYDR01000177">
    <property type="protein sequence ID" value="KRY66218.1"/>
    <property type="molecule type" value="Genomic_DNA"/>
</dbReference>
<organism evidence="2 4">
    <name type="scientific">Trichinella pseudospiralis</name>
    <name type="common">Parasitic roundworm</name>
    <dbReference type="NCBI Taxonomy" id="6337"/>
    <lineage>
        <taxon>Eukaryota</taxon>
        <taxon>Metazoa</taxon>
        <taxon>Ecdysozoa</taxon>
        <taxon>Nematoda</taxon>
        <taxon>Enoplea</taxon>
        <taxon>Dorylaimia</taxon>
        <taxon>Trichinellida</taxon>
        <taxon>Trichinellidae</taxon>
        <taxon>Trichinella</taxon>
    </lineage>
</organism>
<accession>A0A0V1DXF8</accession>
<evidence type="ECO:0000313" key="2">
    <source>
        <dbReference type="EMBL" id="KRY66218.1"/>
    </source>
</evidence>
<protein>
    <submittedName>
        <fullName evidence="2">Uncharacterized protein</fullName>
    </submittedName>
</protein>
<dbReference type="AlphaFoldDB" id="A0A0V1DXF8"/>
<evidence type="ECO:0000256" key="1">
    <source>
        <dbReference type="SAM" id="MobiDB-lite"/>
    </source>
</evidence>
<comment type="caution">
    <text evidence="2">The sequence shown here is derived from an EMBL/GenBank/DDBJ whole genome shotgun (WGS) entry which is preliminary data.</text>
</comment>
<evidence type="ECO:0000313" key="3">
    <source>
        <dbReference type="EMBL" id="KRZ20798.1"/>
    </source>
</evidence>
<keyword evidence="5" id="KW-1185">Reference proteome</keyword>
<dbReference type="Proteomes" id="UP000054805">
    <property type="component" value="Unassembled WGS sequence"/>
</dbReference>
<evidence type="ECO:0000313" key="4">
    <source>
        <dbReference type="Proteomes" id="UP000054632"/>
    </source>
</evidence>
<dbReference type="EMBL" id="JYDS01000228">
    <property type="protein sequence ID" value="KRZ20798.1"/>
    <property type="molecule type" value="Genomic_DNA"/>
</dbReference>
<sequence>MNQTTPIKSQSPDIILKTVRSVEDTDRKDEESDPGRSRVPIKPVKAAGATLDNVEQVASPSSRRGYAFWKRNAFNRLNTIQSLGIMAVCMFPTGRLLNIASLDDNRADEGVVEPSPFCLLKSTTTVMANRGLQAIDRQPTPSVSTN</sequence>
<reference evidence="4 5" key="1">
    <citation type="submission" date="2015-01" db="EMBL/GenBank/DDBJ databases">
        <title>Evolution of Trichinella species and genotypes.</title>
        <authorList>
            <person name="Korhonen P.K."/>
            <person name="Edoardo P."/>
            <person name="Giuseppe L.R."/>
            <person name="Gasser R.B."/>
        </authorList>
    </citation>
    <scope>NUCLEOTIDE SEQUENCE [LARGE SCALE GENOMIC DNA]</scope>
    <source>
        <strain evidence="2">ISS13</strain>
        <strain evidence="3">ISS588</strain>
    </source>
</reference>
<gene>
    <name evidence="2" type="ORF">T4A_8127</name>
    <name evidence="3" type="ORF">T4B_10381</name>
</gene>
<feature type="compositionally biased region" description="Basic and acidic residues" evidence="1">
    <location>
        <begin position="20"/>
        <end position="36"/>
    </location>
</feature>